<dbReference type="Pfam" id="PF13966">
    <property type="entry name" value="zf-RVT"/>
    <property type="match status" value="1"/>
</dbReference>
<evidence type="ECO:0000259" key="1">
    <source>
        <dbReference type="Pfam" id="PF13966"/>
    </source>
</evidence>
<gene>
    <name evidence="2" type="ORF">DY000_02056313</name>
</gene>
<proteinExistence type="predicted"/>
<feature type="domain" description="Reverse transcriptase zinc-binding" evidence="1">
    <location>
        <begin position="98"/>
        <end position="176"/>
    </location>
</feature>
<dbReference type="EMBL" id="QGKV02002055">
    <property type="protein sequence ID" value="KAF3497197.1"/>
    <property type="molecule type" value="Genomic_DNA"/>
</dbReference>
<dbReference type="InterPro" id="IPR026960">
    <property type="entry name" value="RVT-Znf"/>
</dbReference>
<sequence>MEIYLVPSRPKLGNGSVISFWHDCWTPLGPLFHRFGDLGPKGTSNPKHSNRAGWIFRGARSEAAEELLIYLTYLQLPSLSTIEDTYVWVVDNEELTDFSSRKTWNVLRNRGQTQLWTKNIWFKGHVPKHAFTAWIAHQDRLSRWGMNVSPLCCLCSSTDETRDHLLLRCEISESIWDLVLGCHFQAFHTWTAFSEWLSIRDAVTSRTLKRLAAQATISSIWNERNKRLHDGEARTPAAIFNTIDRFIRDTILGKRKLKAFTPLMQLWLPNG</sequence>
<name>A0ABQ7AHN7_BRACR</name>
<organism evidence="2 3">
    <name type="scientific">Brassica cretica</name>
    <name type="common">Mustard</name>
    <dbReference type="NCBI Taxonomy" id="69181"/>
    <lineage>
        <taxon>Eukaryota</taxon>
        <taxon>Viridiplantae</taxon>
        <taxon>Streptophyta</taxon>
        <taxon>Embryophyta</taxon>
        <taxon>Tracheophyta</taxon>
        <taxon>Spermatophyta</taxon>
        <taxon>Magnoliopsida</taxon>
        <taxon>eudicotyledons</taxon>
        <taxon>Gunneridae</taxon>
        <taxon>Pentapetalae</taxon>
        <taxon>rosids</taxon>
        <taxon>malvids</taxon>
        <taxon>Brassicales</taxon>
        <taxon>Brassicaceae</taxon>
        <taxon>Brassiceae</taxon>
        <taxon>Brassica</taxon>
    </lineage>
</organism>
<accession>A0ABQ7AHN7</accession>
<evidence type="ECO:0000313" key="2">
    <source>
        <dbReference type="EMBL" id="KAF3497197.1"/>
    </source>
</evidence>
<dbReference type="Proteomes" id="UP000266723">
    <property type="component" value="Unassembled WGS sequence"/>
</dbReference>
<reference evidence="2 3" key="1">
    <citation type="journal article" date="2020" name="BMC Genomics">
        <title>Intraspecific diversification of the crop wild relative Brassica cretica Lam. using demographic model selection.</title>
        <authorList>
            <person name="Kioukis A."/>
            <person name="Michalopoulou V.A."/>
            <person name="Briers L."/>
            <person name="Pirintsos S."/>
            <person name="Studholme D.J."/>
            <person name="Pavlidis P."/>
            <person name="Sarris P.F."/>
        </authorList>
    </citation>
    <scope>NUCLEOTIDE SEQUENCE [LARGE SCALE GENOMIC DNA]</scope>
    <source>
        <strain evidence="3">cv. PFS-1207/04</strain>
    </source>
</reference>
<comment type="caution">
    <text evidence="2">The sequence shown here is derived from an EMBL/GenBank/DDBJ whole genome shotgun (WGS) entry which is preliminary data.</text>
</comment>
<evidence type="ECO:0000313" key="3">
    <source>
        <dbReference type="Proteomes" id="UP000266723"/>
    </source>
</evidence>
<protein>
    <recommendedName>
        <fullName evidence="1">Reverse transcriptase zinc-binding domain-containing protein</fullName>
    </recommendedName>
</protein>
<keyword evidence="3" id="KW-1185">Reference proteome</keyword>